<gene>
    <name evidence="1" type="ORF">BDR25DRAFT_357653</name>
</gene>
<name>A0ACB6QPX7_9PLEO</name>
<proteinExistence type="predicted"/>
<evidence type="ECO:0000313" key="1">
    <source>
        <dbReference type="EMBL" id="KAF2468342.1"/>
    </source>
</evidence>
<dbReference type="EMBL" id="MU003516">
    <property type="protein sequence ID" value="KAF2468342.1"/>
    <property type="molecule type" value="Genomic_DNA"/>
</dbReference>
<comment type="caution">
    <text evidence="1">The sequence shown here is derived from an EMBL/GenBank/DDBJ whole genome shotgun (WGS) entry which is preliminary data.</text>
</comment>
<sequence length="508" mass="58598">MLPKLSVKHCKDNLVHRKDILVHLKDNLVQLKDNLVQLKDNLVHLKDNLVHRKDILVHLKDILVHLKDILIHPKDILVYLKDNFRWYSTDFHLPEIKEQISSDNGDPYFFRPVKPDVAQVRSPDELHEDIFSTRTVFRCGRATVDLWDRYAVLWLSNRIRDAPNELKSIMHSDKERSIETPSSQLFKTRDIFCVLIDRCGRKALEFGYVEDTSSFRTPQGIIVTPVHIQKVPPLIDQPENEMVEGRNNQTAIQISTIRHNFDRVKVVRRIRVCRFRVPELIPHTIYAESTTFTHYLCSTISRNTYLLTYKLSKIINLPRCIFLITNALTITAVSPTTVSAAAAAAAYPPYLLSPPRPPIILMGVLELPPEDSGRLEPQPIDVFGIVIASRVSVDDCLEKASGRIIKLNRRGFAGAFYIISISLRNTYLTNEQICRKPSLPSRFRTLVMKSRPTLRLKKTHSRWLMKWPRRETWSLDLVRVGLRHQEQAKKGRGSYNAAIITGVWSLFN</sequence>
<organism evidence="1 2">
    <name type="scientific">Lindgomyces ingoldianus</name>
    <dbReference type="NCBI Taxonomy" id="673940"/>
    <lineage>
        <taxon>Eukaryota</taxon>
        <taxon>Fungi</taxon>
        <taxon>Dikarya</taxon>
        <taxon>Ascomycota</taxon>
        <taxon>Pezizomycotina</taxon>
        <taxon>Dothideomycetes</taxon>
        <taxon>Pleosporomycetidae</taxon>
        <taxon>Pleosporales</taxon>
        <taxon>Lindgomycetaceae</taxon>
        <taxon>Lindgomyces</taxon>
    </lineage>
</organism>
<dbReference type="Proteomes" id="UP000799755">
    <property type="component" value="Unassembled WGS sequence"/>
</dbReference>
<evidence type="ECO:0000313" key="2">
    <source>
        <dbReference type="Proteomes" id="UP000799755"/>
    </source>
</evidence>
<keyword evidence="2" id="KW-1185">Reference proteome</keyword>
<protein>
    <submittedName>
        <fullName evidence="1">Uncharacterized protein</fullName>
    </submittedName>
</protein>
<reference evidence="1" key="1">
    <citation type="journal article" date="2020" name="Stud. Mycol.">
        <title>101 Dothideomycetes genomes: a test case for predicting lifestyles and emergence of pathogens.</title>
        <authorList>
            <person name="Haridas S."/>
            <person name="Albert R."/>
            <person name="Binder M."/>
            <person name="Bloem J."/>
            <person name="Labutti K."/>
            <person name="Salamov A."/>
            <person name="Andreopoulos B."/>
            <person name="Baker S."/>
            <person name="Barry K."/>
            <person name="Bills G."/>
            <person name="Bluhm B."/>
            <person name="Cannon C."/>
            <person name="Castanera R."/>
            <person name="Culley D."/>
            <person name="Daum C."/>
            <person name="Ezra D."/>
            <person name="Gonzalez J."/>
            <person name="Henrissat B."/>
            <person name="Kuo A."/>
            <person name="Liang C."/>
            <person name="Lipzen A."/>
            <person name="Lutzoni F."/>
            <person name="Magnuson J."/>
            <person name="Mondo S."/>
            <person name="Nolan M."/>
            <person name="Ohm R."/>
            <person name="Pangilinan J."/>
            <person name="Park H.-J."/>
            <person name="Ramirez L."/>
            <person name="Alfaro M."/>
            <person name="Sun H."/>
            <person name="Tritt A."/>
            <person name="Yoshinaga Y."/>
            <person name="Zwiers L.-H."/>
            <person name="Turgeon B."/>
            <person name="Goodwin S."/>
            <person name="Spatafora J."/>
            <person name="Crous P."/>
            <person name="Grigoriev I."/>
        </authorList>
    </citation>
    <scope>NUCLEOTIDE SEQUENCE</scope>
    <source>
        <strain evidence="1">ATCC 200398</strain>
    </source>
</reference>
<accession>A0ACB6QPX7</accession>